<dbReference type="EMBL" id="ML002990">
    <property type="protein sequence ID" value="RKP35009.1"/>
    <property type="molecule type" value="Genomic_DNA"/>
</dbReference>
<accession>A0A4V1J4B8</accession>
<sequence>MTVPESTVKHQWQFAFVQGFYSRFGFLFKDFTFDPNEFEVALQSDQSELLQTMICDLLQLARTDRGERIGAGNWQNYLRAYLAQCQGSLPWQLVESPMAFDGDFNLLDSQHKLLIIWGLCETLLQNNPDIHKYIESRTNTNLNKKGERSDPIMVEPFFIDHQHKYYYFNDGHPWLYRQTDPHEPNCRWEAVTSSEDEFNDFISSLGTSSSRYDKLLYRRIQQAIRPEIDALALKKRQQERARLKTAMLHNNVEILSSRTRTRNKDAKYTFGEEGDDEF</sequence>
<proteinExistence type="predicted"/>
<evidence type="ECO:0000313" key="1">
    <source>
        <dbReference type="EMBL" id="RKP35009.1"/>
    </source>
</evidence>
<dbReference type="AlphaFoldDB" id="A0A4V1J4B8"/>
<protein>
    <recommendedName>
        <fullName evidence="3">WHIM1 domain-containing protein</fullName>
    </recommendedName>
</protein>
<evidence type="ECO:0008006" key="3">
    <source>
        <dbReference type="Google" id="ProtNLM"/>
    </source>
</evidence>
<dbReference type="PANTHER" id="PTHR42107:SF1">
    <property type="entry name" value="WHIM1 DOMAIN-CONTAINING PROTEIN"/>
    <property type="match status" value="1"/>
</dbReference>
<organism evidence="1 2">
    <name type="scientific">Dimargaris cristalligena</name>
    <dbReference type="NCBI Taxonomy" id="215637"/>
    <lineage>
        <taxon>Eukaryota</taxon>
        <taxon>Fungi</taxon>
        <taxon>Fungi incertae sedis</taxon>
        <taxon>Zoopagomycota</taxon>
        <taxon>Kickxellomycotina</taxon>
        <taxon>Dimargaritomycetes</taxon>
        <taxon>Dimargaritales</taxon>
        <taxon>Dimargaritaceae</taxon>
        <taxon>Dimargaris</taxon>
    </lineage>
</organism>
<evidence type="ECO:0000313" key="2">
    <source>
        <dbReference type="Proteomes" id="UP000268162"/>
    </source>
</evidence>
<gene>
    <name evidence="1" type="ORF">BJ085DRAFT_36914</name>
</gene>
<reference evidence="2" key="1">
    <citation type="journal article" date="2018" name="Nat. Microbiol.">
        <title>Leveraging single-cell genomics to expand the fungal tree of life.</title>
        <authorList>
            <person name="Ahrendt S.R."/>
            <person name="Quandt C.A."/>
            <person name="Ciobanu D."/>
            <person name="Clum A."/>
            <person name="Salamov A."/>
            <person name="Andreopoulos B."/>
            <person name="Cheng J.F."/>
            <person name="Woyke T."/>
            <person name="Pelin A."/>
            <person name="Henrissat B."/>
            <person name="Reynolds N.K."/>
            <person name="Benny G.L."/>
            <person name="Smith M.E."/>
            <person name="James T.Y."/>
            <person name="Grigoriev I.V."/>
        </authorList>
    </citation>
    <scope>NUCLEOTIDE SEQUENCE [LARGE SCALE GENOMIC DNA]</scope>
    <source>
        <strain evidence="2">RSA 468</strain>
    </source>
</reference>
<dbReference type="PANTHER" id="PTHR42107">
    <property type="entry name" value="YALI0D24453P"/>
    <property type="match status" value="1"/>
</dbReference>
<name>A0A4V1J4B8_9FUNG</name>
<keyword evidence="2" id="KW-1185">Reference proteome</keyword>
<dbReference type="Proteomes" id="UP000268162">
    <property type="component" value="Unassembled WGS sequence"/>
</dbReference>
<dbReference type="STRING" id="215637.A0A4V1J4B8"/>